<reference evidence="1" key="1">
    <citation type="submission" date="2023-08" db="EMBL/GenBank/DDBJ databases">
        <authorList>
            <person name="Alioto T."/>
            <person name="Alioto T."/>
            <person name="Gomez Garrido J."/>
        </authorList>
    </citation>
    <scope>NUCLEOTIDE SEQUENCE</scope>
</reference>
<gene>
    <name evidence="1" type="ORF">OCTVUL_1B025994</name>
</gene>
<proteinExistence type="predicted"/>
<dbReference type="EMBL" id="OX597832">
    <property type="protein sequence ID" value="CAI9736877.1"/>
    <property type="molecule type" value="Genomic_DNA"/>
</dbReference>
<organism evidence="1 2">
    <name type="scientific">Octopus vulgaris</name>
    <name type="common">Common octopus</name>
    <dbReference type="NCBI Taxonomy" id="6645"/>
    <lineage>
        <taxon>Eukaryota</taxon>
        <taxon>Metazoa</taxon>
        <taxon>Spiralia</taxon>
        <taxon>Lophotrochozoa</taxon>
        <taxon>Mollusca</taxon>
        <taxon>Cephalopoda</taxon>
        <taxon>Coleoidea</taxon>
        <taxon>Octopodiformes</taxon>
        <taxon>Octopoda</taxon>
        <taxon>Incirrata</taxon>
        <taxon>Octopodidae</taxon>
        <taxon>Octopus</taxon>
    </lineage>
</organism>
<dbReference type="AlphaFoldDB" id="A0AA36BNK5"/>
<dbReference type="Proteomes" id="UP001162480">
    <property type="component" value="Chromosome 19"/>
</dbReference>
<protein>
    <submittedName>
        <fullName evidence="1">Uncharacterized protein</fullName>
    </submittedName>
</protein>
<accession>A0AA36BNK5</accession>
<evidence type="ECO:0000313" key="2">
    <source>
        <dbReference type="Proteomes" id="UP001162480"/>
    </source>
</evidence>
<name>A0AA36BNK5_OCTVU</name>
<keyword evidence="2" id="KW-1185">Reference proteome</keyword>
<evidence type="ECO:0000313" key="1">
    <source>
        <dbReference type="EMBL" id="CAI9736877.1"/>
    </source>
</evidence>
<sequence length="66" mass="7469">MIYNRSSDVYGGGKKTAVQLIGGEEGNKKPYQSIAKTVFTKTSYKKKDLRVECGKIYNHLHPNFTE</sequence>